<keyword evidence="5" id="KW-0479">Metal-binding</keyword>
<evidence type="ECO:0000256" key="1">
    <source>
        <dbReference type="ARBA" id="ARBA00001966"/>
    </source>
</evidence>
<accession>A0A0S4PRA3</accession>
<evidence type="ECO:0000256" key="2">
    <source>
        <dbReference type="ARBA" id="ARBA00012167"/>
    </source>
</evidence>
<dbReference type="Pfam" id="PF06463">
    <property type="entry name" value="Mob_synth_C"/>
    <property type="match status" value="1"/>
</dbReference>
<dbReference type="CDD" id="cd21117">
    <property type="entry name" value="Twitch_MoaA"/>
    <property type="match status" value="1"/>
</dbReference>
<evidence type="ECO:0000256" key="11">
    <source>
        <dbReference type="ARBA" id="ARBA00023239"/>
    </source>
</evidence>
<dbReference type="GeneID" id="78150391"/>
<evidence type="ECO:0000313" key="14">
    <source>
        <dbReference type="EMBL" id="CUU38888.1"/>
    </source>
</evidence>
<dbReference type="GO" id="GO:0046872">
    <property type="term" value="F:metal ion binding"/>
    <property type="evidence" value="ECO:0007669"/>
    <property type="project" value="UniProtKB-KW"/>
</dbReference>
<evidence type="ECO:0000256" key="6">
    <source>
        <dbReference type="ARBA" id="ARBA00022741"/>
    </source>
</evidence>
<dbReference type="SFLD" id="SFLDS00029">
    <property type="entry name" value="Radical_SAM"/>
    <property type="match status" value="1"/>
</dbReference>
<evidence type="ECO:0000256" key="7">
    <source>
        <dbReference type="ARBA" id="ARBA00023004"/>
    </source>
</evidence>
<dbReference type="UniPathway" id="UPA00344"/>
<dbReference type="KEGG" id="hty:BN2458_PEG0001"/>
<dbReference type="RefSeq" id="WP_034326377.1">
    <property type="nucleotide sequence ID" value="NZ_CAJTQN010000001.1"/>
</dbReference>
<dbReference type="PANTHER" id="PTHR22960">
    <property type="entry name" value="MOLYBDOPTERIN COFACTOR SYNTHESIS PROTEIN A"/>
    <property type="match status" value="1"/>
</dbReference>
<dbReference type="InterPro" id="IPR013483">
    <property type="entry name" value="MoaA"/>
</dbReference>
<evidence type="ECO:0000256" key="9">
    <source>
        <dbReference type="ARBA" id="ARBA00023134"/>
    </source>
</evidence>
<dbReference type="InterPro" id="IPR006638">
    <property type="entry name" value="Elp3/MiaA/NifB-like_rSAM"/>
</dbReference>
<evidence type="ECO:0000313" key="16">
    <source>
        <dbReference type="Proteomes" id="UP000029925"/>
    </source>
</evidence>
<dbReference type="CDD" id="cd01335">
    <property type="entry name" value="Radical_SAM"/>
    <property type="match status" value="1"/>
</dbReference>
<dbReference type="InterPro" id="IPR007197">
    <property type="entry name" value="rSAM"/>
</dbReference>
<dbReference type="InterPro" id="IPR050105">
    <property type="entry name" value="MoCo_biosynth_MoaA/MoaC"/>
</dbReference>
<dbReference type="PATRIC" id="fig|76936.10.peg.1"/>
<sequence>MLIDSFHRKIDYMRVSVTKQCNFRCQYCMPDTPEDFIDESALPLPKMFEFIKIAIDNGIKKIRITGGEPLLRADLSAFIAQIYKYAPHIELTLTSNAFLLEKYAKDLKDAGLSRINISLDSLQNERIKLISKRDALPQILRGIHKAAALGLGIKLNMVPLQGINDDEIIDMLEFAATYGFGIRFIEFMENIHAKNGLKGLKKTEILSIINAKYPTQEERKECFGPAKLYSIIHADFSTNTSTQAPFSFGIISPHEDDFCASCNRIRLTSDGVICPCLYYQESVNLKDAIMQNDKENMQKLLELSVHNKPEKNQWEQEMTQKNHSTRAFYYTGG</sequence>
<reference evidence="17" key="3">
    <citation type="submission" date="2015-11" db="EMBL/GenBank/DDBJ databases">
        <authorList>
            <person name="Anvar S.Y."/>
        </authorList>
    </citation>
    <scope>NUCLEOTIDE SEQUENCE [LARGE SCALE GENOMIC DNA]</scope>
</reference>
<name>A0A0S4PRA3_9HELI</name>
<reference evidence="14" key="2">
    <citation type="submission" date="2015-11" db="EMBL/GenBank/DDBJ databases">
        <authorList>
            <person name="Zhang Y."/>
            <person name="Guo Z."/>
        </authorList>
    </citation>
    <scope>NUCLEOTIDE SEQUENCE</scope>
    <source>
        <strain evidence="14">1</strain>
    </source>
</reference>
<keyword evidence="11" id="KW-0456">Lyase</keyword>
<dbReference type="GO" id="GO:0051539">
    <property type="term" value="F:4 iron, 4 sulfur cluster binding"/>
    <property type="evidence" value="ECO:0007669"/>
    <property type="project" value="UniProtKB-KW"/>
</dbReference>
<dbReference type="Gene3D" id="3.20.20.70">
    <property type="entry name" value="Aldolase class I"/>
    <property type="match status" value="1"/>
</dbReference>
<evidence type="ECO:0000256" key="4">
    <source>
        <dbReference type="ARBA" id="ARBA00022691"/>
    </source>
</evidence>
<evidence type="ECO:0000256" key="8">
    <source>
        <dbReference type="ARBA" id="ARBA00023014"/>
    </source>
</evidence>
<keyword evidence="16" id="KW-1185">Reference proteome</keyword>
<dbReference type="SUPFAM" id="SSF102114">
    <property type="entry name" value="Radical SAM enzymes"/>
    <property type="match status" value="1"/>
</dbReference>
<dbReference type="Pfam" id="PF04055">
    <property type="entry name" value="Radical_SAM"/>
    <property type="match status" value="1"/>
</dbReference>
<reference evidence="15 16" key="1">
    <citation type="journal article" date="2014" name="Genome Announc.">
        <title>Draft genome sequences of eight enterohepatic helicobacter species isolated from both laboratory and wild rodents.</title>
        <authorList>
            <person name="Sheh A."/>
            <person name="Shen Z."/>
            <person name="Fox J.G."/>
        </authorList>
    </citation>
    <scope>NUCLEOTIDE SEQUENCE [LARGE SCALE GENOMIC DNA]</scope>
    <source>
        <strain evidence="15 16">MIT 98-6810</strain>
    </source>
</reference>
<evidence type="ECO:0000259" key="13">
    <source>
        <dbReference type="PROSITE" id="PS51918"/>
    </source>
</evidence>
<comment type="cofactor">
    <cofactor evidence="1">
        <name>[4Fe-4S] cluster</name>
        <dbReference type="ChEBI" id="CHEBI:49883"/>
    </cofactor>
</comment>
<keyword evidence="4" id="KW-0949">S-adenosyl-L-methionine</keyword>
<dbReference type="Proteomes" id="UP000064525">
    <property type="component" value="Chromosome I"/>
</dbReference>
<dbReference type="EMBL" id="LN907858">
    <property type="protein sequence ID" value="CUU38888.1"/>
    <property type="molecule type" value="Genomic_DNA"/>
</dbReference>
<proteinExistence type="predicted"/>
<organism evidence="14 17">
    <name type="scientific">Helicobacter typhlonius</name>
    <dbReference type="NCBI Taxonomy" id="76936"/>
    <lineage>
        <taxon>Bacteria</taxon>
        <taxon>Pseudomonadati</taxon>
        <taxon>Campylobacterota</taxon>
        <taxon>Epsilonproteobacteria</taxon>
        <taxon>Campylobacterales</taxon>
        <taxon>Helicobacteraceae</taxon>
        <taxon>Helicobacter</taxon>
    </lineage>
</organism>
<dbReference type="PROSITE" id="PS51918">
    <property type="entry name" value="RADICAL_SAM"/>
    <property type="match status" value="1"/>
</dbReference>
<dbReference type="GO" id="GO:0005525">
    <property type="term" value="F:GTP binding"/>
    <property type="evidence" value="ECO:0007669"/>
    <property type="project" value="UniProtKB-KW"/>
</dbReference>
<dbReference type="PROSITE" id="PS01305">
    <property type="entry name" value="MOAA_NIFB_PQQE"/>
    <property type="match status" value="1"/>
</dbReference>
<gene>
    <name evidence="15" type="primary">moaA</name>
    <name evidence="14" type="ORF">BN2458_PEG0001</name>
    <name evidence="15" type="ORF">LS75_004315</name>
</gene>
<keyword evidence="10" id="KW-0501">Molybdenum cofactor biosynthesis</keyword>
<keyword evidence="3" id="KW-0004">4Fe-4S</keyword>
<evidence type="ECO:0000256" key="12">
    <source>
        <dbReference type="ARBA" id="ARBA00048697"/>
    </source>
</evidence>
<dbReference type="InterPro" id="IPR013785">
    <property type="entry name" value="Aldolase_TIM"/>
</dbReference>
<protein>
    <recommendedName>
        <fullName evidence="2">GTP 3',8-cyclase</fullName>
        <ecNumber evidence="2">4.1.99.22</ecNumber>
    </recommendedName>
</protein>
<dbReference type="EC" id="4.1.99.22" evidence="2"/>
<evidence type="ECO:0000256" key="3">
    <source>
        <dbReference type="ARBA" id="ARBA00022485"/>
    </source>
</evidence>
<dbReference type="SFLD" id="SFLDG01067">
    <property type="entry name" value="SPASM/twitch_domain_containing"/>
    <property type="match status" value="1"/>
</dbReference>
<keyword evidence="7" id="KW-0408">Iron</keyword>
<dbReference type="SFLD" id="SFLDG01386">
    <property type="entry name" value="main_SPASM_domain-containing"/>
    <property type="match status" value="1"/>
</dbReference>
<dbReference type="GO" id="GO:0006777">
    <property type="term" value="P:Mo-molybdopterin cofactor biosynthetic process"/>
    <property type="evidence" value="ECO:0007669"/>
    <property type="project" value="UniProtKB-KW"/>
</dbReference>
<dbReference type="InterPro" id="IPR000385">
    <property type="entry name" value="MoaA_NifB_PqqE_Fe-S-bd_CS"/>
</dbReference>
<dbReference type="EMBL" id="JRPF02000003">
    <property type="protein sequence ID" value="TLD78974.1"/>
    <property type="molecule type" value="Genomic_DNA"/>
</dbReference>
<dbReference type="InterPro" id="IPR058240">
    <property type="entry name" value="rSAM_sf"/>
</dbReference>
<keyword evidence="6" id="KW-0547">Nucleotide-binding</keyword>
<dbReference type="AlphaFoldDB" id="A0A0S4PRA3"/>
<dbReference type="InterPro" id="IPR010505">
    <property type="entry name" value="MoaA_twitch"/>
</dbReference>
<dbReference type="SMART" id="SM00729">
    <property type="entry name" value="Elp3"/>
    <property type="match status" value="1"/>
</dbReference>
<feature type="domain" description="Radical SAM core" evidence="13">
    <location>
        <begin position="5"/>
        <end position="226"/>
    </location>
</feature>
<evidence type="ECO:0000313" key="17">
    <source>
        <dbReference type="Proteomes" id="UP000064525"/>
    </source>
</evidence>
<dbReference type="OrthoDB" id="9763993at2"/>
<dbReference type="SFLD" id="SFLDG01383">
    <property type="entry name" value="cyclic_pyranopterin_phosphate"/>
    <property type="match status" value="1"/>
</dbReference>
<dbReference type="GO" id="GO:0061799">
    <property type="term" value="F:cyclic pyranopterin monophosphate synthase activity"/>
    <property type="evidence" value="ECO:0007669"/>
    <property type="project" value="TreeGrafter"/>
</dbReference>
<keyword evidence="9" id="KW-0342">GTP-binding</keyword>
<keyword evidence="8" id="KW-0411">Iron-sulfur</keyword>
<comment type="catalytic activity">
    <reaction evidence="12">
        <text>GTP + AH2 + S-adenosyl-L-methionine = (8S)-3',8-cyclo-7,8-dihydroguanosine 5'-triphosphate + 5'-deoxyadenosine + L-methionine + A + H(+)</text>
        <dbReference type="Rhea" id="RHEA:49576"/>
        <dbReference type="ChEBI" id="CHEBI:13193"/>
        <dbReference type="ChEBI" id="CHEBI:15378"/>
        <dbReference type="ChEBI" id="CHEBI:17319"/>
        <dbReference type="ChEBI" id="CHEBI:17499"/>
        <dbReference type="ChEBI" id="CHEBI:37565"/>
        <dbReference type="ChEBI" id="CHEBI:57844"/>
        <dbReference type="ChEBI" id="CHEBI:59789"/>
        <dbReference type="ChEBI" id="CHEBI:131766"/>
        <dbReference type="EC" id="4.1.99.22"/>
    </reaction>
</comment>
<evidence type="ECO:0000313" key="15">
    <source>
        <dbReference type="EMBL" id="TLD78974.1"/>
    </source>
</evidence>
<evidence type="ECO:0000256" key="10">
    <source>
        <dbReference type="ARBA" id="ARBA00023150"/>
    </source>
</evidence>
<evidence type="ECO:0000256" key="5">
    <source>
        <dbReference type="ARBA" id="ARBA00022723"/>
    </source>
</evidence>
<dbReference type="NCBIfam" id="TIGR02666">
    <property type="entry name" value="moaA"/>
    <property type="match status" value="1"/>
</dbReference>
<dbReference type="STRING" id="76936.BN2458_PEG0001"/>
<dbReference type="PANTHER" id="PTHR22960:SF0">
    <property type="entry name" value="MOLYBDENUM COFACTOR BIOSYNTHESIS PROTEIN 1"/>
    <property type="match status" value="1"/>
</dbReference>
<dbReference type="GO" id="GO:0061798">
    <property type="term" value="F:GTP 3',8'-cyclase activity"/>
    <property type="evidence" value="ECO:0007669"/>
    <property type="project" value="UniProtKB-EC"/>
</dbReference>
<dbReference type="InterPro" id="IPR040064">
    <property type="entry name" value="MoaA-like"/>
</dbReference>
<dbReference type="Proteomes" id="UP000029925">
    <property type="component" value="Unassembled WGS sequence"/>
</dbReference>